<dbReference type="RefSeq" id="WP_012813501.1">
    <property type="nucleotide sequence ID" value="NC_013216.1"/>
</dbReference>
<dbReference type="EMBL" id="CP001720">
    <property type="protein sequence ID" value="ACV61049.1"/>
    <property type="molecule type" value="Genomic_DNA"/>
</dbReference>
<dbReference type="SMART" id="SM00834">
    <property type="entry name" value="CxxC_CXXC_SSSS"/>
    <property type="match status" value="1"/>
</dbReference>
<protein>
    <submittedName>
        <fullName evidence="2">Regulatory protein, FmdB family</fullName>
    </submittedName>
</protein>
<dbReference type="Proteomes" id="UP000002217">
    <property type="component" value="Chromosome"/>
</dbReference>
<dbReference type="Pfam" id="PF09723">
    <property type="entry name" value="Zn_ribbon_8"/>
    <property type="match status" value="1"/>
</dbReference>
<organism evidence="2 3">
    <name type="scientific">Desulfofarcimen acetoxidans (strain ATCC 49208 / DSM 771 / KCTC 5769 / VKM B-1644 / 5575)</name>
    <name type="common">Desulfotomaculum acetoxidans</name>
    <dbReference type="NCBI Taxonomy" id="485916"/>
    <lineage>
        <taxon>Bacteria</taxon>
        <taxon>Bacillati</taxon>
        <taxon>Bacillota</taxon>
        <taxon>Clostridia</taxon>
        <taxon>Eubacteriales</taxon>
        <taxon>Peptococcaceae</taxon>
        <taxon>Desulfofarcimen</taxon>
    </lineage>
</organism>
<feature type="domain" description="Putative regulatory protein FmdB zinc ribbon" evidence="1">
    <location>
        <begin position="1"/>
        <end position="43"/>
    </location>
</feature>
<proteinExistence type="predicted"/>
<reference evidence="2 3" key="1">
    <citation type="journal article" date="2009" name="Stand. Genomic Sci.">
        <title>Complete genome sequence of Desulfotomaculum acetoxidans type strain (5575).</title>
        <authorList>
            <person name="Spring S."/>
            <person name="Lapidus A."/>
            <person name="Schroder M."/>
            <person name="Gleim D."/>
            <person name="Sims D."/>
            <person name="Meincke L."/>
            <person name="Glavina Del Rio T."/>
            <person name="Tice H."/>
            <person name="Copeland A."/>
            <person name="Cheng J.F."/>
            <person name="Lucas S."/>
            <person name="Chen F."/>
            <person name="Nolan M."/>
            <person name="Bruce D."/>
            <person name="Goodwin L."/>
            <person name="Pitluck S."/>
            <person name="Ivanova N."/>
            <person name="Mavromatis K."/>
            <person name="Mikhailova N."/>
            <person name="Pati A."/>
            <person name="Chen A."/>
            <person name="Palaniappan K."/>
            <person name="Land M."/>
            <person name="Hauser L."/>
            <person name="Chang Y.J."/>
            <person name="Jeffries C.D."/>
            <person name="Chain P."/>
            <person name="Saunders E."/>
            <person name="Brettin T."/>
            <person name="Detter J.C."/>
            <person name="Goker M."/>
            <person name="Bristow J."/>
            <person name="Eisen J.A."/>
            <person name="Markowitz V."/>
            <person name="Hugenholtz P."/>
            <person name="Kyrpides N.C."/>
            <person name="Klenk H.P."/>
            <person name="Han C."/>
        </authorList>
    </citation>
    <scope>NUCLEOTIDE SEQUENCE [LARGE SCALE GENOMIC DNA]</scope>
    <source>
        <strain evidence="3">ATCC 49208 / DSM 771 / VKM B-1644</strain>
    </source>
</reference>
<dbReference type="AlphaFoldDB" id="C8W1Z5"/>
<dbReference type="OrthoDB" id="9813321at2"/>
<dbReference type="STRING" id="485916.Dtox_0086"/>
<name>C8W1Z5_DESAS</name>
<dbReference type="NCBIfam" id="TIGR02605">
    <property type="entry name" value="CxxC_CxxC_SSSS"/>
    <property type="match status" value="1"/>
</dbReference>
<accession>C8W1Z5</accession>
<gene>
    <name evidence="2" type="ordered locus">Dtox_0086</name>
</gene>
<evidence type="ECO:0000313" key="3">
    <source>
        <dbReference type="Proteomes" id="UP000002217"/>
    </source>
</evidence>
<evidence type="ECO:0000313" key="2">
    <source>
        <dbReference type="EMBL" id="ACV61049.1"/>
    </source>
</evidence>
<dbReference type="InterPro" id="IPR013429">
    <property type="entry name" value="Regulatory_FmdB_Zinc_ribbon"/>
</dbReference>
<dbReference type="HOGENOM" id="CLU_136025_4_0_9"/>
<keyword evidence="3" id="KW-1185">Reference proteome</keyword>
<dbReference type="eggNOG" id="COG2331">
    <property type="taxonomic scope" value="Bacteria"/>
</dbReference>
<sequence length="81" mass="9182">MPIFEFRCLKCGNIFEKLFIKHDEEVSIECPECQSDSFERVISRTNYAMGTGKGANKPNLINKSCSQGNKCSTLEIPGYER</sequence>
<dbReference type="Gene3D" id="2.20.28.30">
    <property type="entry name" value="RNA polymerase ii, chain L"/>
    <property type="match status" value="1"/>
</dbReference>
<dbReference type="KEGG" id="dae:Dtox_0086"/>
<evidence type="ECO:0000259" key="1">
    <source>
        <dbReference type="SMART" id="SM00834"/>
    </source>
</evidence>